<evidence type="ECO:0000313" key="3">
    <source>
        <dbReference type="EMBL" id="NFA62222.1"/>
    </source>
</evidence>
<keyword evidence="1" id="KW-0472">Membrane</keyword>
<evidence type="ECO:0000259" key="2">
    <source>
        <dbReference type="Pfam" id="PF05057"/>
    </source>
</evidence>
<reference evidence="3 4" key="1">
    <citation type="submission" date="2019-02" db="EMBL/GenBank/DDBJ databases">
        <title>Genome sequencing of Clostridium botulinum clinical isolates.</title>
        <authorList>
            <person name="Brunt J."/>
            <person name="Van Vliet A.H.M."/>
            <person name="Stringer S.C."/>
            <person name="Grant K.A."/>
            <person name="Carter A.C."/>
            <person name="Peck M.W."/>
        </authorList>
    </citation>
    <scope>NUCLEOTIDE SEQUENCE [LARGE SCALE GENOMIC DNA]</scope>
    <source>
        <strain evidence="3 4">R1125/03</strain>
    </source>
</reference>
<dbReference type="Gene3D" id="3.40.50.1820">
    <property type="entry name" value="alpha/beta hydrolase"/>
    <property type="match status" value="1"/>
</dbReference>
<keyword evidence="1" id="KW-0812">Transmembrane</keyword>
<dbReference type="SUPFAM" id="SSF53474">
    <property type="entry name" value="alpha/beta-Hydrolases"/>
    <property type="match status" value="1"/>
</dbReference>
<protein>
    <submittedName>
        <fullName evidence="3">Triacylglycerol lipase</fullName>
    </submittedName>
</protein>
<evidence type="ECO:0000313" key="4">
    <source>
        <dbReference type="Proteomes" id="UP000473089"/>
    </source>
</evidence>
<gene>
    <name evidence="3" type="ORF">EXM42_18075</name>
</gene>
<comment type="caution">
    <text evidence="3">The sequence shown here is derived from an EMBL/GenBank/DDBJ whole genome shotgun (WGS) entry which is preliminary data.</text>
</comment>
<feature type="transmembrane region" description="Helical" evidence="1">
    <location>
        <begin position="6"/>
        <end position="22"/>
    </location>
</feature>
<feature type="transmembrane region" description="Helical" evidence="1">
    <location>
        <begin position="175"/>
        <end position="194"/>
    </location>
</feature>
<sequence length="482" mass="56156">MFIISMIIVIILVALIYLDIRKKINLTNKNLMSIFLISAPHSSILIYFFIQYAIQKRIPPMWQSIIIGELIIITIYLYGKINLSPHSTKQTDKVRLRILIDGRRIILYGLFTLFTQIICCSYIYFYSGIIRNFNIPTYISILDIVITILFTIILIINGWLRLLCTSRRLNIIKRLIVLCMLFIPIVNIFIILYACSLAKDEYEHECYKADIEKTRVDSDICKTKYPFVLIHGVGFRDFKYINYWGRIPKELIKQGATIYYGNQEAFATVEYNAHDIKDKILNIVKETGCEKVNIIAHSKGGLDARYMISKLDMGKYVASITMMSSPHRGVKFVDIACHLPNIIYKYIAKIFDKYFKFLGDKNPDFYTATRQFSTYHSKNFNEEIKDVKGVYYQSYATVMSNLFSDYILTIPYMFVKLTEGDNDGLVSINSAKWGEFKGTLKNKYFRGISHGDIIDLRRDDYKQFDVIEKYVEIVSELKNKGY</sequence>
<feature type="transmembrane region" description="Helical" evidence="1">
    <location>
        <begin position="105"/>
        <end position="126"/>
    </location>
</feature>
<feature type="transmembrane region" description="Helical" evidence="1">
    <location>
        <begin position="34"/>
        <end position="54"/>
    </location>
</feature>
<accession>A0A6M0T641</accession>
<feature type="transmembrane region" description="Helical" evidence="1">
    <location>
        <begin position="138"/>
        <end position="163"/>
    </location>
</feature>
<organism evidence="3 4">
    <name type="scientific">Clostridium botulinum</name>
    <dbReference type="NCBI Taxonomy" id="1491"/>
    <lineage>
        <taxon>Bacteria</taxon>
        <taxon>Bacillati</taxon>
        <taxon>Bacillota</taxon>
        <taxon>Clostridia</taxon>
        <taxon>Eubacteriales</taxon>
        <taxon>Clostridiaceae</taxon>
        <taxon>Clostridium</taxon>
    </lineage>
</organism>
<dbReference type="AlphaFoldDB" id="A0A6M0T641"/>
<dbReference type="PANTHER" id="PTHR11440">
    <property type="entry name" value="LECITHIN-CHOLESTEROL ACYLTRANSFERASE-RELATED"/>
    <property type="match status" value="1"/>
</dbReference>
<name>A0A6M0T641_CLOBO</name>
<dbReference type="Pfam" id="PF05057">
    <property type="entry name" value="DUF676"/>
    <property type="match status" value="1"/>
</dbReference>
<dbReference type="Proteomes" id="UP000473089">
    <property type="component" value="Unassembled WGS sequence"/>
</dbReference>
<keyword evidence="1" id="KW-1133">Transmembrane helix</keyword>
<dbReference type="EMBL" id="SGJP01000067">
    <property type="protein sequence ID" value="NFA62222.1"/>
    <property type="molecule type" value="Genomic_DNA"/>
</dbReference>
<evidence type="ECO:0000256" key="1">
    <source>
        <dbReference type="SAM" id="Phobius"/>
    </source>
</evidence>
<dbReference type="InterPro" id="IPR007751">
    <property type="entry name" value="DUF676_lipase-like"/>
</dbReference>
<feature type="transmembrane region" description="Helical" evidence="1">
    <location>
        <begin position="60"/>
        <end position="79"/>
    </location>
</feature>
<feature type="domain" description="DUF676" evidence="2">
    <location>
        <begin position="264"/>
        <end position="349"/>
    </location>
</feature>
<dbReference type="InterPro" id="IPR029058">
    <property type="entry name" value="AB_hydrolase_fold"/>
</dbReference>
<proteinExistence type="predicted"/>